<name>A0A192CHZ6_ECO25</name>
<reference evidence="1 2" key="1">
    <citation type="submission" date="2016-03" db="EMBL/GenBank/DDBJ databases">
        <title>Genome Sequence and Comparative Pathogenic Determinants of Uropathogenic Escherichia coli O25b:H4, a Clinical Isolate from Saudi Arabia.</title>
        <authorList>
            <person name="Alyamani E.A.J."/>
            <person name="Khiyami M.A."/>
            <person name="Booq R.Y."/>
            <person name="Bahwerth F.S."/>
            <person name="Vaisvil B."/>
            <person name="Schmitt D.P."/>
            <person name="Kapatral V."/>
        </authorList>
    </citation>
    <scope>NUCLEOTIDE SEQUENCE [LARGE SCALE GENOMIC DNA]</scope>
    <source>
        <strain evidence="1 2">O25b:H4</strain>
    </source>
</reference>
<dbReference type="PATRIC" id="fig|941280.3.peg.4245"/>
<accession>A0A192CHZ6</accession>
<dbReference type="EMBL" id="CP015085">
    <property type="protein sequence ID" value="ANK05535.1"/>
    <property type="molecule type" value="Genomic_DNA"/>
</dbReference>
<evidence type="ECO:0000313" key="2">
    <source>
        <dbReference type="Proteomes" id="UP000183316"/>
    </source>
</evidence>
<gene>
    <name evidence="1" type="ORF">WLH_04274</name>
</gene>
<dbReference type="AlphaFoldDB" id="A0A192CHZ6"/>
<organism evidence="1 2">
    <name type="scientific">Escherichia coli O25b:H4</name>
    <dbReference type="NCBI Taxonomy" id="941280"/>
    <lineage>
        <taxon>Bacteria</taxon>
        <taxon>Pseudomonadati</taxon>
        <taxon>Pseudomonadota</taxon>
        <taxon>Gammaproteobacteria</taxon>
        <taxon>Enterobacterales</taxon>
        <taxon>Enterobacteriaceae</taxon>
        <taxon>Escherichia</taxon>
    </lineage>
</organism>
<sequence length="30" mass="3401">MINSLKPGDNTIICKSDISNISICYQFILR</sequence>
<protein>
    <submittedName>
        <fullName evidence="1">Uncharacterized protein</fullName>
    </submittedName>
</protein>
<proteinExistence type="predicted"/>
<evidence type="ECO:0000313" key="1">
    <source>
        <dbReference type="EMBL" id="ANK05535.1"/>
    </source>
</evidence>
<dbReference type="Proteomes" id="UP000183316">
    <property type="component" value="Chromosome"/>
</dbReference>